<dbReference type="EMBL" id="CP060784">
    <property type="protein sequence ID" value="QNP52676.1"/>
    <property type="molecule type" value="Genomic_DNA"/>
</dbReference>
<feature type="region of interest" description="Disordered" evidence="1">
    <location>
        <begin position="23"/>
        <end position="48"/>
    </location>
</feature>
<sequence>MRLIPIITLSISALLSCGCSQAQSDEASGGKKGKKNNKKESLENRLIESSVPGLRRMGSLNKAVPESSGLARADKSGTFYTHGDAGNSPIIYKIDETGKLLTEMRLTVPNQDWESLAQDNRGNIFVIDAGNNNNSRQDLAIYRLNPASPKQIGAIRFTYADQREFPPAKDARNFDCEAALWHNGTVYLFTRDRANQTTSKVYAVPDKPGQQTARLLTSLSVSGEVTDADLSPDGKRLVLMGKEELFLYEGNSFESLLKSTPRRIALTGAGQTEGVVFTDNQTLVISTEEGSIYQYSLQGQSNSGANVGAQ</sequence>
<dbReference type="Proteomes" id="UP000516093">
    <property type="component" value="Chromosome"/>
</dbReference>
<dbReference type="RefSeq" id="WP_187732923.1">
    <property type="nucleotide sequence ID" value="NZ_BMFN01000002.1"/>
</dbReference>
<feature type="chain" id="PRO_5028974882" description="PD40 domain-containing protein" evidence="2">
    <location>
        <begin position="23"/>
        <end position="310"/>
    </location>
</feature>
<dbReference type="PROSITE" id="PS51257">
    <property type="entry name" value="PROKAR_LIPOPROTEIN"/>
    <property type="match status" value="1"/>
</dbReference>
<accession>A0A7H0GWL0</accession>
<proteinExistence type="predicted"/>
<dbReference type="InterPro" id="IPR011042">
    <property type="entry name" value="6-blade_b-propeller_TolB-like"/>
</dbReference>
<evidence type="ECO:0000313" key="3">
    <source>
        <dbReference type="EMBL" id="QNP52676.1"/>
    </source>
</evidence>
<evidence type="ECO:0000256" key="2">
    <source>
        <dbReference type="SAM" id="SignalP"/>
    </source>
</evidence>
<reference evidence="3 4" key="1">
    <citation type="submission" date="2020-08" db="EMBL/GenBank/DDBJ databases">
        <title>Genome sequence of Hymenobacter qilianensis JCM 19763T.</title>
        <authorList>
            <person name="Hyun D.-W."/>
            <person name="Bae J.-W."/>
        </authorList>
    </citation>
    <scope>NUCLEOTIDE SEQUENCE [LARGE SCALE GENOMIC DNA]</scope>
    <source>
        <strain evidence="3 4">JCM 19763</strain>
    </source>
</reference>
<evidence type="ECO:0000313" key="4">
    <source>
        <dbReference type="Proteomes" id="UP000516093"/>
    </source>
</evidence>
<dbReference type="SUPFAM" id="SSF69304">
    <property type="entry name" value="Tricorn protease N-terminal domain"/>
    <property type="match status" value="1"/>
</dbReference>
<organism evidence="3 4">
    <name type="scientific">Hymenobacter qilianensis</name>
    <dbReference type="NCBI Taxonomy" id="1385715"/>
    <lineage>
        <taxon>Bacteria</taxon>
        <taxon>Pseudomonadati</taxon>
        <taxon>Bacteroidota</taxon>
        <taxon>Cytophagia</taxon>
        <taxon>Cytophagales</taxon>
        <taxon>Hymenobacteraceae</taxon>
        <taxon>Hymenobacter</taxon>
    </lineage>
</organism>
<evidence type="ECO:0008006" key="5">
    <source>
        <dbReference type="Google" id="ProtNLM"/>
    </source>
</evidence>
<keyword evidence="4" id="KW-1185">Reference proteome</keyword>
<dbReference type="AlphaFoldDB" id="A0A7H0GWL0"/>
<name>A0A7H0GWL0_9BACT</name>
<dbReference type="KEGG" id="hqi:H9L05_02665"/>
<dbReference type="Gene3D" id="2.120.10.30">
    <property type="entry name" value="TolB, C-terminal domain"/>
    <property type="match status" value="1"/>
</dbReference>
<evidence type="ECO:0000256" key="1">
    <source>
        <dbReference type="SAM" id="MobiDB-lite"/>
    </source>
</evidence>
<protein>
    <recommendedName>
        <fullName evidence="5">PD40 domain-containing protein</fullName>
    </recommendedName>
</protein>
<keyword evidence="2" id="KW-0732">Signal</keyword>
<feature type="signal peptide" evidence="2">
    <location>
        <begin position="1"/>
        <end position="22"/>
    </location>
</feature>
<gene>
    <name evidence="3" type="ORF">H9L05_02665</name>
</gene>